<feature type="compositionally biased region" description="Polar residues" evidence="1">
    <location>
        <begin position="8"/>
        <end position="46"/>
    </location>
</feature>
<organism evidence="2">
    <name type="scientific">Rhizophora mucronata</name>
    <name type="common">Asiatic mangrove</name>
    <dbReference type="NCBI Taxonomy" id="61149"/>
    <lineage>
        <taxon>Eukaryota</taxon>
        <taxon>Viridiplantae</taxon>
        <taxon>Streptophyta</taxon>
        <taxon>Embryophyta</taxon>
        <taxon>Tracheophyta</taxon>
        <taxon>Spermatophyta</taxon>
        <taxon>Magnoliopsida</taxon>
        <taxon>eudicotyledons</taxon>
        <taxon>Gunneridae</taxon>
        <taxon>Pentapetalae</taxon>
        <taxon>rosids</taxon>
        <taxon>fabids</taxon>
        <taxon>Malpighiales</taxon>
        <taxon>Rhizophoraceae</taxon>
        <taxon>Rhizophora</taxon>
    </lineage>
</organism>
<sequence>MRAKTSRNRQFSTPKCSDTNQTFLNSSFGRTTKSPASMRQRSLSRL</sequence>
<name>A0A2P2IS90_RHIMU</name>
<reference evidence="2" key="1">
    <citation type="submission" date="2018-02" db="EMBL/GenBank/DDBJ databases">
        <title>Rhizophora mucronata_Transcriptome.</title>
        <authorList>
            <person name="Meera S.P."/>
            <person name="Sreeshan A."/>
            <person name="Augustine A."/>
        </authorList>
    </citation>
    <scope>NUCLEOTIDE SEQUENCE</scope>
    <source>
        <tissue evidence="2">Leaf</tissue>
    </source>
</reference>
<evidence type="ECO:0000256" key="1">
    <source>
        <dbReference type="SAM" id="MobiDB-lite"/>
    </source>
</evidence>
<proteinExistence type="predicted"/>
<evidence type="ECO:0000313" key="2">
    <source>
        <dbReference type="EMBL" id="MBW84057.1"/>
    </source>
</evidence>
<feature type="region of interest" description="Disordered" evidence="1">
    <location>
        <begin position="1"/>
        <end position="46"/>
    </location>
</feature>
<protein>
    <submittedName>
        <fullName evidence="2">Uncharacterized protein</fullName>
    </submittedName>
</protein>
<accession>A0A2P2IS90</accession>
<dbReference type="AlphaFoldDB" id="A0A2P2IS90"/>
<dbReference type="EMBL" id="GGEC01003574">
    <property type="protein sequence ID" value="MBW84057.1"/>
    <property type="molecule type" value="Transcribed_RNA"/>
</dbReference>